<gene>
    <name evidence="1" type="ORF">B5807_05239</name>
</gene>
<dbReference type="EMBL" id="KZ107842">
    <property type="protein sequence ID" value="OSS50328.1"/>
    <property type="molecule type" value="Genomic_DNA"/>
</dbReference>
<protein>
    <submittedName>
        <fullName evidence="1">Uncharacterized protein</fullName>
    </submittedName>
</protein>
<dbReference type="Proteomes" id="UP000193240">
    <property type="component" value="Unassembled WGS sequence"/>
</dbReference>
<dbReference type="InParanoid" id="A0A1Y2M540"/>
<sequence>MAATNTKNVTEQVLDLLCGDDDLWTWGGTDAGCYFAFDRGGTGSISCGENQHDFFAIELTWLFAAEPVQLDKKTWRCTMEMAYSTRIARQYRNGNPWLKGEAFEQHLQNPPSPIDAPFPWAPLHSPAFLPKTFTITISRGRYIEPWQHFIKKPYPLFQGEADRFPPRRYASKLTFDVSPYPPRGEWAERFAAGLEQSLDFHRHWEKKEFVRDGIERGEETWAETLDLGWWLSPAVGEAYGRGMRY</sequence>
<dbReference type="AlphaFoldDB" id="A0A1Y2M540"/>
<evidence type="ECO:0000313" key="2">
    <source>
        <dbReference type="Proteomes" id="UP000193240"/>
    </source>
</evidence>
<evidence type="ECO:0000313" key="1">
    <source>
        <dbReference type="EMBL" id="OSS50328.1"/>
    </source>
</evidence>
<reference evidence="1 2" key="1">
    <citation type="journal article" date="2017" name="Genome Announc.">
        <title>Genome sequence of the saprophytic ascomycete Epicoccum nigrum ICMP 19927 strain isolated from New Zealand.</title>
        <authorList>
            <person name="Fokin M."/>
            <person name="Fleetwood D."/>
            <person name="Weir B.S."/>
            <person name="Villas-Boas S.G."/>
        </authorList>
    </citation>
    <scope>NUCLEOTIDE SEQUENCE [LARGE SCALE GENOMIC DNA]</scope>
    <source>
        <strain evidence="1 2">ICMP 19927</strain>
    </source>
</reference>
<name>A0A1Y2M540_EPING</name>
<proteinExistence type="predicted"/>
<keyword evidence="2" id="KW-1185">Reference proteome</keyword>
<organism evidence="1 2">
    <name type="scientific">Epicoccum nigrum</name>
    <name type="common">Soil fungus</name>
    <name type="synonym">Epicoccum purpurascens</name>
    <dbReference type="NCBI Taxonomy" id="105696"/>
    <lineage>
        <taxon>Eukaryota</taxon>
        <taxon>Fungi</taxon>
        <taxon>Dikarya</taxon>
        <taxon>Ascomycota</taxon>
        <taxon>Pezizomycotina</taxon>
        <taxon>Dothideomycetes</taxon>
        <taxon>Pleosporomycetidae</taxon>
        <taxon>Pleosporales</taxon>
        <taxon>Pleosporineae</taxon>
        <taxon>Didymellaceae</taxon>
        <taxon>Epicoccum</taxon>
    </lineage>
</organism>
<accession>A0A1Y2M540</accession>